<accession>A0A7X5YI48</accession>
<protein>
    <submittedName>
        <fullName evidence="2">Uncharacterized protein</fullName>
    </submittedName>
</protein>
<proteinExistence type="predicted"/>
<dbReference type="EMBL" id="JAATJM010000001">
    <property type="protein sequence ID" value="NJC40183.1"/>
    <property type="molecule type" value="Genomic_DNA"/>
</dbReference>
<evidence type="ECO:0000313" key="2">
    <source>
        <dbReference type="EMBL" id="NJC40183.1"/>
    </source>
</evidence>
<keyword evidence="1" id="KW-0732">Signal</keyword>
<organism evidence="2 3">
    <name type="scientific">Brevundimonas alba</name>
    <dbReference type="NCBI Taxonomy" id="74314"/>
    <lineage>
        <taxon>Bacteria</taxon>
        <taxon>Pseudomonadati</taxon>
        <taxon>Pseudomonadota</taxon>
        <taxon>Alphaproteobacteria</taxon>
        <taxon>Caulobacterales</taxon>
        <taxon>Caulobacteraceae</taxon>
        <taxon>Brevundimonas</taxon>
    </lineage>
</organism>
<dbReference type="RefSeq" id="WP_168047240.1">
    <property type="nucleotide sequence ID" value="NZ_JAATJM010000001.1"/>
</dbReference>
<sequence length="130" mass="15383">MKKALIPLLAIAAASVAVPAAAQNYDRHDRGDRYEQNRGDRYEQNYGNWQSISQRKYQLDRRIDNGLRNGALSRREATRLKSELNTLVRLERSYMRGGLTRAERSDLDRRYDRLAVQVRAERRDRDNRRY</sequence>
<keyword evidence="3" id="KW-1185">Reference proteome</keyword>
<dbReference type="AlphaFoldDB" id="A0A7X5YI48"/>
<dbReference type="Proteomes" id="UP000587415">
    <property type="component" value="Unassembled WGS sequence"/>
</dbReference>
<gene>
    <name evidence="2" type="ORF">GGQ87_000441</name>
</gene>
<evidence type="ECO:0000256" key="1">
    <source>
        <dbReference type="SAM" id="SignalP"/>
    </source>
</evidence>
<comment type="caution">
    <text evidence="2">The sequence shown here is derived from an EMBL/GenBank/DDBJ whole genome shotgun (WGS) entry which is preliminary data.</text>
</comment>
<evidence type="ECO:0000313" key="3">
    <source>
        <dbReference type="Proteomes" id="UP000587415"/>
    </source>
</evidence>
<feature type="signal peptide" evidence="1">
    <location>
        <begin position="1"/>
        <end position="22"/>
    </location>
</feature>
<reference evidence="2 3" key="1">
    <citation type="submission" date="2020-03" db="EMBL/GenBank/DDBJ databases">
        <title>Genomic Encyclopedia of Type Strains, Phase IV (KMG-IV): sequencing the most valuable type-strain genomes for metagenomic binning, comparative biology and taxonomic classification.</title>
        <authorList>
            <person name="Goeker M."/>
        </authorList>
    </citation>
    <scope>NUCLEOTIDE SEQUENCE [LARGE SCALE GENOMIC DNA]</scope>
    <source>
        <strain evidence="2 3">DSM 4736</strain>
    </source>
</reference>
<name>A0A7X5YI48_9CAUL</name>
<feature type="chain" id="PRO_5031223264" evidence="1">
    <location>
        <begin position="23"/>
        <end position="130"/>
    </location>
</feature>